<feature type="compositionally biased region" description="Pro residues" evidence="4">
    <location>
        <begin position="26"/>
        <end position="37"/>
    </location>
</feature>
<evidence type="ECO:0000313" key="7">
    <source>
        <dbReference type="Proteomes" id="UP001212602"/>
    </source>
</evidence>
<dbReference type="InterPro" id="IPR011990">
    <property type="entry name" value="TPR-like_helical_dom_sf"/>
</dbReference>
<dbReference type="PANTHER" id="PTHR14027:SF2">
    <property type="entry name" value="RNA POLYMERASE-ASSOCIATED PROTEIN CTR9 HOMOLOG"/>
    <property type="match status" value="1"/>
</dbReference>
<dbReference type="GO" id="GO:0000993">
    <property type="term" value="F:RNA polymerase II complex binding"/>
    <property type="evidence" value="ECO:0007669"/>
    <property type="project" value="TreeGrafter"/>
</dbReference>
<dbReference type="GO" id="GO:0006368">
    <property type="term" value="P:transcription elongation by RNA polymerase II"/>
    <property type="evidence" value="ECO:0007669"/>
    <property type="project" value="TreeGrafter"/>
</dbReference>
<gene>
    <name evidence="6" type="ORF">PGB34_04150</name>
</gene>
<keyword evidence="5" id="KW-0732">Signal</keyword>
<evidence type="ECO:0000256" key="3">
    <source>
        <dbReference type="PROSITE-ProRule" id="PRU00339"/>
    </source>
</evidence>
<keyword evidence="7" id="KW-1185">Reference proteome</keyword>
<sequence length="592" mass="65246">MSFKPRRKRAALVMWTLVAGLAQAQPAPPAGPVPPAPGTKVDAPAPARPSAMTAQLFYEVLLGEISARNGDPADSFALLLEAARRSGEPELFQRAAEAAIAGRSPESALTAARAWQQAVPDSRDARRLELQVLIALGRLAETVQPLRAELAATPVIERPVLLTVIARNYGRAQDKKLAAQVVEQALEDDLRNPITAALSWTTVGRVRQLGGDLDGALAAAERGAAADPKADGPVVLALDLMDAKRPQAEALVKRYLQDKEALPEARVAYARWLVGAQRYDEATAQLKAVTEAHPAQPDPWLMLGTLQGQTRDDAAAQASLQRYLELAAAASDADERRRGMAQAYLQLSQLAERRKDYAAAEQWLSRIEDKEELFQAQTRRALLMGRQGQLPQARALLQQLPARTVAERKQRFMAQVQLLREARQHQAAYDLLNEGHKADAEDSELLYDLALAAEKLGRNDEMERHLRRVITLQPDNAHAYNALGYSLADRNLRLDEARTLIRKALELAPEDPFIADSLGWVEFRMGNTAEALRILEAAYRKRPDPEIAAHLGEVLWARGDRARAVTIWQQAKLADADNETLQETLKRLRVSP</sequence>
<keyword evidence="1" id="KW-0677">Repeat</keyword>
<evidence type="ECO:0000256" key="5">
    <source>
        <dbReference type="SAM" id="SignalP"/>
    </source>
</evidence>
<dbReference type="SMART" id="SM00028">
    <property type="entry name" value="TPR"/>
    <property type="match status" value="5"/>
</dbReference>
<proteinExistence type="predicted"/>
<accession>A0AAE3N4A9</accession>
<feature type="chain" id="PRO_5041961750" evidence="5">
    <location>
        <begin position="25"/>
        <end position="592"/>
    </location>
</feature>
<dbReference type="EMBL" id="JAQIPB010000001">
    <property type="protein sequence ID" value="MDA7415545.1"/>
    <property type="molecule type" value="Genomic_DNA"/>
</dbReference>
<dbReference type="PANTHER" id="PTHR14027">
    <property type="entry name" value="RNA POLYMERASE-ASSOCIATED PROTEIN CTR9"/>
    <property type="match status" value="1"/>
</dbReference>
<keyword evidence="2 3" id="KW-0802">TPR repeat</keyword>
<feature type="signal peptide" evidence="5">
    <location>
        <begin position="1"/>
        <end position="24"/>
    </location>
</feature>
<dbReference type="GO" id="GO:0006355">
    <property type="term" value="P:regulation of DNA-templated transcription"/>
    <property type="evidence" value="ECO:0007669"/>
    <property type="project" value="InterPro"/>
</dbReference>
<feature type="repeat" description="TPR" evidence="3">
    <location>
        <begin position="443"/>
        <end position="476"/>
    </location>
</feature>
<comment type="caution">
    <text evidence="6">The sequence shown here is derived from an EMBL/GenBank/DDBJ whole genome shotgun (WGS) entry which is preliminary data.</text>
</comment>
<evidence type="ECO:0000256" key="4">
    <source>
        <dbReference type="SAM" id="MobiDB-lite"/>
    </source>
</evidence>
<feature type="region of interest" description="Disordered" evidence="4">
    <location>
        <begin position="25"/>
        <end position="46"/>
    </location>
</feature>
<dbReference type="Pfam" id="PF13432">
    <property type="entry name" value="TPR_16"/>
    <property type="match status" value="2"/>
</dbReference>
<dbReference type="AlphaFoldDB" id="A0AAE3N4A9"/>
<dbReference type="SUPFAM" id="SSF48452">
    <property type="entry name" value="TPR-like"/>
    <property type="match status" value="2"/>
</dbReference>
<reference evidence="6" key="1">
    <citation type="submission" date="2023-01" db="EMBL/GenBank/DDBJ databases">
        <title>Xenophilus mangrovi sp. nov., isolated from soil of Mangrove nature reserve.</title>
        <authorList>
            <person name="Xu S."/>
            <person name="Liu Z."/>
            <person name="Xu Y."/>
        </authorList>
    </citation>
    <scope>NUCLEOTIDE SEQUENCE</scope>
    <source>
        <strain evidence="6">YW8</strain>
    </source>
</reference>
<dbReference type="RefSeq" id="WP_271426792.1">
    <property type="nucleotide sequence ID" value="NZ_JAQIPB010000001.1"/>
</dbReference>
<evidence type="ECO:0000256" key="2">
    <source>
        <dbReference type="ARBA" id="ARBA00022803"/>
    </source>
</evidence>
<dbReference type="Pfam" id="PF13428">
    <property type="entry name" value="TPR_14"/>
    <property type="match status" value="1"/>
</dbReference>
<dbReference type="Proteomes" id="UP001212602">
    <property type="component" value="Unassembled WGS sequence"/>
</dbReference>
<dbReference type="Gene3D" id="1.25.40.10">
    <property type="entry name" value="Tetratricopeptide repeat domain"/>
    <property type="match status" value="3"/>
</dbReference>
<protein>
    <submittedName>
        <fullName evidence="6">Tetratricopeptide repeat protein</fullName>
    </submittedName>
</protein>
<dbReference type="InterPro" id="IPR019734">
    <property type="entry name" value="TPR_rpt"/>
</dbReference>
<organism evidence="6 7">
    <name type="scientific">Xenophilus arseniciresistens</name>
    <dbReference type="NCBI Taxonomy" id="1283306"/>
    <lineage>
        <taxon>Bacteria</taxon>
        <taxon>Pseudomonadati</taxon>
        <taxon>Pseudomonadota</taxon>
        <taxon>Betaproteobacteria</taxon>
        <taxon>Burkholderiales</taxon>
        <taxon>Comamonadaceae</taxon>
        <taxon>Xenophilus</taxon>
    </lineage>
</organism>
<evidence type="ECO:0000313" key="6">
    <source>
        <dbReference type="EMBL" id="MDA7415545.1"/>
    </source>
</evidence>
<dbReference type="InterPro" id="IPR031101">
    <property type="entry name" value="Ctr9"/>
</dbReference>
<name>A0AAE3N4A9_9BURK</name>
<evidence type="ECO:0000256" key="1">
    <source>
        <dbReference type="ARBA" id="ARBA00022737"/>
    </source>
</evidence>
<dbReference type="PROSITE" id="PS50005">
    <property type="entry name" value="TPR"/>
    <property type="match status" value="1"/>
</dbReference>